<feature type="transmembrane region" description="Helical" evidence="1">
    <location>
        <begin position="107"/>
        <end position="126"/>
    </location>
</feature>
<dbReference type="VEuPathDB" id="FungiDB:H257_07138"/>
<evidence type="ECO:0000256" key="1">
    <source>
        <dbReference type="SAM" id="Phobius"/>
    </source>
</evidence>
<keyword evidence="1" id="KW-0472">Membrane</keyword>
<dbReference type="Proteomes" id="UP000266239">
    <property type="component" value="Unassembled WGS sequence"/>
</dbReference>
<organism evidence="2 3">
    <name type="scientific">Aphanomyces astaci</name>
    <name type="common">Crayfish plague agent</name>
    <dbReference type="NCBI Taxonomy" id="112090"/>
    <lineage>
        <taxon>Eukaryota</taxon>
        <taxon>Sar</taxon>
        <taxon>Stramenopiles</taxon>
        <taxon>Oomycota</taxon>
        <taxon>Saprolegniomycetes</taxon>
        <taxon>Saprolegniales</taxon>
        <taxon>Verrucalvaceae</taxon>
        <taxon>Aphanomyces</taxon>
    </lineage>
</organism>
<gene>
    <name evidence="2" type="ORF">DYB25_011946</name>
</gene>
<accession>A0A396ZWQ9</accession>
<feature type="transmembrane region" description="Helical" evidence="1">
    <location>
        <begin position="166"/>
        <end position="184"/>
    </location>
</feature>
<feature type="transmembrane region" description="Helical" evidence="1">
    <location>
        <begin position="12"/>
        <end position="41"/>
    </location>
</feature>
<keyword evidence="1" id="KW-0812">Transmembrane</keyword>
<dbReference type="AlphaFoldDB" id="A0A396ZWQ9"/>
<evidence type="ECO:0000313" key="2">
    <source>
        <dbReference type="EMBL" id="RHX98097.1"/>
    </source>
</evidence>
<keyword evidence="1" id="KW-1133">Transmembrane helix</keyword>
<feature type="transmembrane region" description="Helical" evidence="1">
    <location>
        <begin position="133"/>
        <end position="154"/>
    </location>
</feature>
<comment type="caution">
    <text evidence="2">The sequence shown here is derived from an EMBL/GenBank/DDBJ whole genome shotgun (WGS) entry which is preliminary data.</text>
</comment>
<name>A0A396ZWQ9_APHAT</name>
<reference evidence="2 3" key="1">
    <citation type="submission" date="2018-08" db="EMBL/GenBank/DDBJ databases">
        <title>Aphanomyces genome sequencing and annotation.</title>
        <authorList>
            <person name="Minardi D."/>
            <person name="Oidtmann B."/>
            <person name="Van Der Giezen M."/>
            <person name="Studholme D.J."/>
        </authorList>
    </citation>
    <scope>NUCLEOTIDE SEQUENCE [LARGE SCALE GENOMIC DNA]</scope>
    <source>
        <strain evidence="2 3">Yx</strain>
    </source>
</reference>
<dbReference type="EMBL" id="QUTA01011894">
    <property type="protein sequence ID" value="RHX98097.1"/>
    <property type="molecule type" value="Genomic_DNA"/>
</dbReference>
<sequence length="277" mass="30604">MVDNMEAAELLLSLLFGLASVTYGYCVIQFVMVVFSIMGFLAVAKSYGVERMATFYVALLYFVAFFVVFPYVPVRYHEIAFIIAKFALHAGALGWTVQLLFEVLPEFYLASMAVSVMVSAWIWGYLHHTARVCLIFTTSILGSLVVAGAVQDWAVHDNIVVLASDWFHLGNAVFFTIVGLYFQLKGTQEPLERPANFEFVMRPSVAATEMSDVDLPSTPHSPTHGFVTVPYVEVVVHPDVQIPQPPYVLPSSLPEEVEANVEVPPSKSTAVVQSTVL</sequence>
<feature type="transmembrane region" description="Helical" evidence="1">
    <location>
        <begin position="79"/>
        <end position="101"/>
    </location>
</feature>
<protein>
    <submittedName>
        <fullName evidence="2">Uncharacterized protein</fullName>
    </submittedName>
</protein>
<feature type="transmembrane region" description="Helical" evidence="1">
    <location>
        <begin position="53"/>
        <end position="72"/>
    </location>
</feature>
<evidence type="ECO:0000313" key="3">
    <source>
        <dbReference type="Proteomes" id="UP000266239"/>
    </source>
</evidence>
<proteinExistence type="predicted"/>